<evidence type="ECO:0000256" key="5">
    <source>
        <dbReference type="ARBA" id="ARBA00022643"/>
    </source>
</evidence>
<accession>A0A2G9WS48</accession>
<gene>
    <name evidence="12" type="ORF">CJ014_22805</name>
</gene>
<organism evidence="12 13">
    <name type="scientific">Pleomorphomonas carboxyditropha</name>
    <dbReference type="NCBI Taxonomy" id="2023338"/>
    <lineage>
        <taxon>Bacteria</taxon>
        <taxon>Pseudomonadati</taxon>
        <taxon>Pseudomonadota</taxon>
        <taxon>Alphaproteobacteria</taxon>
        <taxon>Hyphomicrobiales</taxon>
        <taxon>Pleomorphomonadaceae</taxon>
        <taxon>Pleomorphomonas</taxon>
    </lineage>
</organism>
<evidence type="ECO:0000313" key="13">
    <source>
        <dbReference type="Proteomes" id="UP000231070"/>
    </source>
</evidence>
<keyword evidence="5" id="KW-0288">FMN</keyword>
<dbReference type="PRINTS" id="PR00469">
    <property type="entry name" value="PNDRDTASEII"/>
</dbReference>
<keyword evidence="13" id="KW-1185">Reference proteome</keyword>
<dbReference type="Proteomes" id="UP000231070">
    <property type="component" value="Unassembled WGS sequence"/>
</dbReference>
<evidence type="ECO:0000256" key="9">
    <source>
        <dbReference type="ARBA" id="ARBA00023014"/>
    </source>
</evidence>
<dbReference type="AlphaFoldDB" id="A0A2G9WS48"/>
<dbReference type="PRINTS" id="PR00368">
    <property type="entry name" value="FADPNR"/>
</dbReference>
<dbReference type="Gene3D" id="3.50.50.60">
    <property type="entry name" value="FAD/NAD(P)-binding domain"/>
    <property type="match status" value="1"/>
</dbReference>
<comment type="cofactor">
    <cofactor evidence="1">
        <name>FMN</name>
        <dbReference type="ChEBI" id="CHEBI:58210"/>
    </cofactor>
</comment>
<keyword evidence="6" id="KW-0479">Metal-binding</keyword>
<evidence type="ECO:0000256" key="2">
    <source>
        <dbReference type="ARBA" id="ARBA00001966"/>
    </source>
</evidence>
<feature type="domain" description="NADH:flavin oxidoreductase/NADH oxidase N-terminal" evidence="10">
    <location>
        <begin position="5"/>
        <end position="339"/>
    </location>
</feature>
<comment type="similarity">
    <text evidence="3">In the N-terminal section; belongs to the NADH:flavin oxidoreductase/NADH oxidase family.</text>
</comment>
<evidence type="ECO:0000256" key="7">
    <source>
        <dbReference type="ARBA" id="ARBA00023002"/>
    </source>
</evidence>
<evidence type="ECO:0000256" key="8">
    <source>
        <dbReference type="ARBA" id="ARBA00023004"/>
    </source>
</evidence>
<dbReference type="EMBL" id="NQVN01000023">
    <property type="protein sequence ID" value="PIO96970.1"/>
    <property type="molecule type" value="Genomic_DNA"/>
</dbReference>
<dbReference type="InterPro" id="IPR013785">
    <property type="entry name" value="Aldolase_TIM"/>
</dbReference>
<dbReference type="PANTHER" id="PTHR42917">
    <property type="entry name" value="2,4-DIENOYL-COA REDUCTASE"/>
    <property type="match status" value="1"/>
</dbReference>
<keyword evidence="4" id="KW-0285">Flavoprotein</keyword>
<evidence type="ECO:0000259" key="11">
    <source>
        <dbReference type="Pfam" id="PF07992"/>
    </source>
</evidence>
<dbReference type="Pfam" id="PF07992">
    <property type="entry name" value="Pyr_redox_2"/>
    <property type="match status" value="1"/>
</dbReference>
<feature type="domain" description="FAD/NAD(P)-binding" evidence="11">
    <location>
        <begin position="390"/>
        <end position="613"/>
    </location>
</feature>
<dbReference type="InterPro" id="IPR023753">
    <property type="entry name" value="FAD/NAD-binding_dom"/>
</dbReference>
<sequence>MFTHLFSKGRIGTLELKNRVVMSPMGNYLANADGSVSEADIAFYTARAKGGVGLIFTECMIVDYRRGKGNTHQIAAADDRFIAGLERLADSVHAHDARIIGQIYHPGRQGVSAINENLPMLAPSVTECGVVHQPTAAMTTAEVEDMVGKFAAAALRLKKAGLDGVEVHGAHGYLVNEFLSPYTNRRDDRYGGSFDNRLRFLAEIVEAIRRACGPDFPLVVRLSVDEFVEGQPSLKLEDGVRIAQELEKLGVDAIDVSAGIYETMSVAWEPTSYGEGWKLYLSEAVKKAVKVPVIGVAAIRDPAFADKVLEEGKLDFVGSARQHFADPEWANKAKEGRIDDIRRCISCLFCMETLISADFTHLPCRCAINIEAGREIRYGDMPEDGDGRVVAVIGGGPAGLEAARILARRKFRPVIFEKQDRLGGQLLLAEVPPGKEKIGWLLDWLVHQVEAAGVEVRLGEEATVESLAALKPYAVLVAAGSEPFLPPNLKRSDITVTATDVLSGQAKIADSKVAVIGSGMTGIETAELLANGGNEVTVFEMADAIGPGLYFQNLLDIMAHLKTHDVDFYAGHRLVGIDGRQAVFEQRDTGETRTFDFDRYVLSLGNRPTPVPMEHLTGAFDRVFLLGDAAKPGRIRNALETGYQTAFQL</sequence>
<dbReference type="InterPro" id="IPR036188">
    <property type="entry name" value="FAD/NAD-bd_sf"/>
</dbReference>
<keyword evidence="8" id="KW-0408">Iron</keyword>
<protein>
    <submittedName>
        <fullName evidence="12">NADH:flavin oxidoreductase</fullName>
    </submittedName>
</protein>
<dbReference type="GO" id="GO:0016491">
    <property type="term" value="F:oxidoreductase activity"/>
    <property type="evidence" value="ECO:0007669"/>
    <property type="project" value="UniProtKB-KW"/>
</dbReference>
<dbReference type="PANTHER" id="PTHR42917:SF2">
    <property type="entry name" value="2,4-DIENOYL-COA REDUCTASE [(2E)-ENOYL-COA-PRODUCING]"/>
    <property type="match status" value="1"/>
</dbReference>
<evidence type="ECO:0000256" key="1">
    <source>
        <dbReference type="ARBA" id="ARBA00001917"/>
    </source>
</evidence>
<keyword evidence="9" id="KW-0411">Iron-sulfur</keyword>
<comment type="cofactor">
    <cofactor evidence="2">
        <name>[4Fe-4S] cluster</name>
        <dbReference type="ChEBI" id="CHEBI:49883"/>
    </cofactor>
</comment>
<evidence type="ECO:0000256" key="3">
    <source>
        <dbReference type="ARBA" id="ARBA00011048"/>
    </source>
</evidence>
<evidence type="ECO:0000256" key="6">
    <source>
        <dbReference type="ARBA" id="ARBA00022723"/>
    </source>
</evidence>
<dbReference type="Pfam" id="PF00724">
    <property type="entry name" value="Oxidored_FMN"/>
    <property type="match status" value="1"/>
</dbReference>
<dbReference type="OrthoDB" id="9804454at2"/>
<dbReference type="Gene3D" id="3.40.50.720">
    <property type="entry name" value="NAD(P)-binding Rossmann-like Domain"/>
    <property type="match status" value="1"/>
</dbReference>
<evidence type="ECO:0000259" key="10">
    <source>
        <dbReference type="Pfam" id="PF00724"/>
    </source>
</evidence>
<proteinExistence type="inferred from homology"/>
<keyword evidence="7" id="KW-0560">Oxidoreductase</keyword>
<dbReference type="InterPro" id="IPR001155">
    <property type="entry name" value="OxRdtase_FMN_N"/>
</dbReference>
<dbReference type="SUPFAM" id="SSF51905">
    <property type="entry name" value="FAD/NAD(P)-binding domain"/>
    <property type="match status" value="1"/>
</dbReference>
<dbReference type="GO" id="GO:0051536">
    <property type="term" value="F:iron-sulfur cluster binding"/>
    <property type="evidence" value="ECO:0007669"/>
    <property type="project" value="UniProtKB-KW"/>
</dbReference>
<dbReference type="RefSeq" id="WP_100082815.1">
    <property type="nucleotide sequence ID" value="NZ_NQVN01000023.1"/>
</dbReference>
<dbReference type="GO" id="GO:0046872">
    <property type="term" value="F:metal ion binding"/>
    <property type="evidence" value="ECO:0007669"/>
    <property type="project" value="UniProtKB-KW"/>
</dbReference>
<comment type="caution">
    <text evidence="12">The sequence shown here is derived from an EMBL/GenBank/DDBJ whole genome shotgun (WGS) entry which is preliminary data.</text>
</comment>
<reference evidence="12 13" key="1">
    <citation type="submission" date="2017-08" db="EMBL/GenBank/DDBJ databases">
        <title>Pleomorphomonas carboxidotrophicus sp. nov., a new mesophilic hydrogenogenic carboxidotroph.</title>
        <authorList>
            <person name="Esquivel-Elizondo S."/>
            <person name="Krajmalnik-Brown R."/>
            <person name="Maldonado J."/>
        </authorList>
    </citation>
    <scope>NUCLEOTIDE SEQUENCE [LARGE SCALE GENOMIC DNA]</scope>
    <source>
        <strain evidence="12 13">SVCO-16</strain>
    </source>
</reference>
<dbReference type="CDD" id="cd02803">
    <property type="entry name" value="OYE_like_FMN_family"/>
    <property type="match status" value="1"/>
</dbReference>
<dbReference type="SUPFAM" id="SSF51395">
    <property type="entry name" value="FMN-linked oxidoreductases"/>
    <property type="match status" value="1"/>
</dbReference>
<dbReference type="Gene3D" id="3.20.20.70">
    <property type="entry name" value="Aldolase class I"/>
    <property type="match status" value="1"/>
</dbReference>
<name>A0A2G9WS48_9HYPH</name>
<evidence type="ECO:0000313" key="12">
    <source>
        <dbReference type="EMBL" id="PIO96970.1"/>
    </source>
</evidence>
<dbReference type="InterPro" id="IPR051793">
    <property type="entry name" value="NADH:flavin_oxidoreductase"/>
</dbReference>
<dbReference type="GO" id="GO:0010181">
    <property type="term" value="F:FMN binding"/>
    <property type="evidence" value="ECO:0007669"/>
    <property type="project" value="InterPro"/>
</dbReference>
<evidence type="ECO:0000256" key="4">
    <source>
        <dbReference type="ARBA" id="ARBA00022630"/>
    </source>
</evidence>